<keyword evidence="13" id="KW-0969">Cilium</keyword>
<evidence type="ECO:0000256" key="3">
    <source>
        <dbReference type="ARBA" id="ARBA00007971"/>
    </source>
</evidence>
<feature type="region of interest" description="Disordered" evidence="9">
    <location>
        <begin position="493"/>
        <end position="531"/>
    </location>
</feature>
<dbReference type="EMBL" id="NIOF01000001">
    <property type="protein sequence ID" value="OWQ93148.1"/>
    <property type="molecule type" value="Genomic_DNA"/>
</dbReference>
<dbReference type="InterPro" id="IPR013556">
    <property type="entry name" value="Flag_M-ring_C"/>
</dbReference>
<evidence type="ECO:0000313" key="13">
    <source>
        <dbReference type="EMBL" id="OWQ93148.1"/>
    </source>
</evidence>
<organism evidence="13 14">
    <name type="scientific">Roseateles aquatilis</name>
    <dbReference type="NCBI Taxonomy" id="431061"/>
    <lineage>
        <taxon>Bacteria</taxon>
        <taxon>Pseudomonadati</taxon>
        <taxon>Pseudomonadota</taxon>
        <taxon>Betaproteobacteria</taxon>
        <taxon>Burkholderiales</taxon>
        <taxon>Sphaerotilaceae</taxon>
        <taxon>Roseateles</taxon>
    </lineage>
</organism>
<dbReference type="NCBIfam" id="TIGR00206">
    <property type="entry name" value="fliF"/>
    <property type="match status" value="1"/>
</dbReference>
<accession>A0A246JKH9</accession>
<feature type="domain" description="Flagellar M-ring C-terminal" evidence="12">
    <location>
        <begin position="278"/>
        <end position="443"/>
    </location>
</feature>
<feature type="domain" description="Flagellar M-ring N-terminal" evidence="11">
    <location>
        <begin position="70"/>
        <end position="244"/>
    </location>
</feature>
<dbReference type="GO" id="GO:0071973">
    <property type="term" value="P:bacterial-type flagellum-dependent cell motility"/>
    <property type="evidence" value="ECO:0007669"/>
    <property type="project" value="InterPro"/>
</dbReference>
<dbReference type="PANTHER" id="PTHR30046:SF0">
    <property type="entry name" value="FLAGELLAR M-RING PROTEIN"/>
    <property type="match status" value="1"/>
</dbReference>
<comment type="caution">
    <text evidence="13">The sequence shown here is derived from an EMBL/GenBank/DDBJ whole genome shotgun (WGS) entry which is preliminary data.</text>
</comment>
<evidence type="ECO:0000256" key="6">
    <source>
        <dbReference type="ARBA" id="ARBA00022989"/>
    </source>
</evidence>
<evidence type="ECO:0000256" key="4">
    <source>
        <dbReference type="ARBA" id="ARBA00022475"/>
    </source>
</evidence>
<dbReference type="InterPro" id="IPR000067">
    <property type="entry name" value="FlgMring_FliF"/>
</dbReference>
<evidence type="ECO:0000256" key="8">
    <source>
        <dbReference type="ARBA" id="ARBA00023143"/>
    </source>
</evidence>
<sequence length="612" mass="64540">MNDLQTLSATRPDGAPTGAAGWRQRLGDAWSGLGKAAPAAGAGLRGAAPLLVLAAVVTALVLMLLWRDQAGYKPVFGQREHVPTADVLSVLDAERIAYRLHPESGQVLVPESDLGRARMLLAAKGVVAKLPAGLELMDRNDPLGVSQFVQDIRFRRGLEGELAQSMMTLDAVESARVHLSIAKSSSFVLNDGQKSSASVVLALKPGRSLNHEQIAAAINLVAGSVASLDPSRVSLVDQQGNLLSARVDMSEGFDGGAQGNEAQRRIQDEVRRNVHELLAPVLGEQNYRLSVTAEVNNDRVQETREQYGDAPKLTNEAMREEQDRERIALGVPGSLSNRPPAALAAAAASAARGEDPAGGNNSTARKNAATRQYAYDRSITQVKKSRGRLERLSVAVLLNTAAAPGGAKEWTPADLTKIERLLGGGLGMDTTRGDKLSVSSLAFPTAPVAEPWYQQRDTLVEFGGWGAYAVAALLGYLLLARPLLRMGQHALGMGGRKPGDAADRRVDRRAGPAGPDLTPLEPLVGAQGQTPGMSPAVDGLPAPGQPAHGALAGHAASGGSAVTPLLENYELPPPGSPVDVLVDHLKVLAAKEPERVAEVVKQWVQKKNGRSE</sequence>
<dbReference type="Gene3D" id="3.30.300.30">
    <property type="match status" value="1"/>
</dbReference>
<feature type="transmembrane region" description="Helical" evidence="10">
    <location>
        <begin position="465"/>
        <end position="484"/>
    </location>
</feature>
<dbReference type="OrthoDB" id="8554211at2"/>
<comment type="subcellular location">
    <subcellularLocation>
        <location evidence="1">Bacterial flagellum basal body</location>
    </subcellularLocation>
    <subcellularLocation>
        <location evidence="2">Cell membrane</location>
        <topology evidence="2">Multi-pass membrane protein</topology>
    </subcellularLocation>
</comment>
<keyword evidence="4" id="KW-1003">Cell membrane</keyword>
<keyword evidence="5 10" id="KW-0812">Transmembrane</keyword>
<evidence type="ECO:0000256" key="9">
    <source>
        <dbReference type="SAM" id="MobiDB-lite"/>
    </source>
</evidence>
<dbReference type="PANTHER" id="PTHR30046">
    <property type="entry name" value="FLAGELLAR M-RING PROTEIN"/>
    <property type="match status" value="1"/>
</dbReference>
<reference evidence="13 14" key="1">
    <citation type="journal article" date="2008" name="Int. J. Syst. Evol. Microbiol.">
        <title>Description of Roseateles aquatilis sp. nov. and Roseateles terrae sp. nov., in the class Betaproteobacteria, and emended description of the genus Roseateles.</title>
        <authorList>
            <person name="Gomila M."/>
            <person name="Bowien B."/>
            <person name="Falsen E."/>
            <person name="Moore E.R."/>
            <person name="Lalucat J."/>
        </authorList>
    </citation>
    <scope>NUCLEOTIDE SEQUENCE [LARGE SCALE GENOMIC DNA]</scope>
    <source>
        <strain evidence="13 14">CCUG 48205</strain>
    </source>
</reference>
<feature type="region of interest" description="Disordered" evidence="9">
    <location>
        <begin position="300"/>
        <end position="371"/>
    </location>
</feature>
<gene>
    <name evidence="13" type="ORF">CDN99_01205</name>
</gene>
<feature type="region of interest" description="Disordered" evidence="9">
    <location>
        <begin position="1"/>
        <end position="21"/>
    </location>
</feature>
<name>A0A246JKH9_9BURK</name>
<dbReference type="Pfam" id="PF08345">
    <property type="entry name" value="YscJ_FliF_C"/>
    <property type="match status" value="1"/>
</dbReference>
<feature type="compositionally biased region" description="Basic and acidic residues" evidence="9">
    <location>
        <begin position="317"/>
        <end position="327"/>
    </location>
</feature>
<dbReference type="Pfam" id="PF01514">
    <property type="entry name" value="YscJ_FliF"/>
    <property type="match status" value="1"/>
</dbReference>
<protein>
    <submittedName>
        <fullName evidence="13">Flagellar M-ring protein FliF</fullName>
    </submittedName>
</protein>
<evidence type="ECO:0000256" key="10">
    <source>
        <dbReference type="SAM" id="Phobius"/>
    </source>
</evidence>
<dbReference type="AlphaFoldDB" id="A0A246JKH9"/>
<dbReference type="GO" id="GO:0009431">
    <property type="term" value="C:bacterial-type flagellum basal body, MS ring"/>
    <property type="evidence" value="ECO:0007669"/>
    <property type="project" value="InterPro"/>
</dbReference>
<dbReference type="GO" id="GO:0005886">
    <property type="term" value="C:plasma membrane"/>
    <property type="evidence" value="ECO:0007669"/>
    <property type="project" value="UniProtKB-SubCell"/>
</dbReference>
<dbReference type="InterPro" id="IPR043427">
    <property type="entry name" value="YscJ/FliF"/>
</dbReference>
<dbReference type="InterPro" id="IPR045851">
    <property type="entry name" value="AMP-bd_C_sf"/>
</dbReference>
<keyword evidence="8" id="KW-0975">Bacterial flagellum</keyword>
<keyword evidence="7 10" id="KW-0472">Membrane</keyword>
<evidence type="ECO:0000256" key="7">
    <source>
        <dbReference type="ARBA" id="ARBA00023136"/>
    </source>
</evidence>
<dbReference type="PRINTS" id="PR01009">
    <property type="entry name" value="FLGMRINGFLIF"/>
</dbReference>
<evidence type="ECO:0000256" key="5">
    <source>
        <dbReference type="ARBA" id="ARBA00022692"/>
    </source>
</evidence>
<dbReference type="Proteomes" id="UP000197468">
    <property type="component" value="Unassembled WGS sequence"/>
</dbReference>
<evidence type="ECO:0000256" key="1">
    <source>
        <dbReference type="ARBA" id="ARBA00004117"/>
    </source>
</evidence>
<dbReference type="InterPro" id="IPR006182">
    <property type="entry name" value="FliF_N_dom"/>
</dbReference>
<evidence type="ECO:0000256" key="2">
    <source>
        <dbReference type="ARBA" id="ARBA00004651"/>
    </source>
</evidence>
<dbReference type="GO" id="GO:0003774">
    <property type="term" value="F:cytoskeletal motor activity"/>
    <property type="evidence" value="ECO:0007669"/>
    <property type="project" value="InterPro"/>
</dbReference>
<dbReference type="RefSeq" id="WP_088382297.1">
    <property type="nucleotide sequence ID" value="NZ_NIOF01000001.1"/>
</dbReference>
<feature type="transmembrane region" description="Helical" evidence="10">
    <location>
        <begin position="47"/>
        <end position="66"/>
    </location>
</feature>
<feature type="compositionally biased region" description="Basic and acidic residues" evidence="9">
    <location>
        <begin position="497"/>
        <end position="510"/>
    </location>
</feature>
<proteinExistence type="inferred from homology"/>
<keyword evidence="14" id="KW-1185">Reference proteome</keyword>
<evidence type="ECO:0000259" key="12">
    <source>
        <dbReference type="Pfam" id="PF08345"/>
    </source>
</evidence>
<keyword evidence="13" id="KW-0966">Cell projection</keyword>
<dbReference type="PIRSF" id="PIRSF004862">
    <property type="entry name" value="FliF"/>
    <property type="match status" value="1"/>
</dbReference>
<comment type="similarity">
    <text evidence="3">Belongs to the FliF family.</text>
</comment>
<keyword evidence="6 10" id="KW-1133">Transmembrane helix</keyword>
<evidence type="ECO:0000259" key="11">
    <source>
        <dbReference type="Pfam" id="PF01514"/>
    </source>
</evidence>
<evidence type="ECO:0000313" key="14">
    <source>
        <dbReference type="Proteomes" id="UP000197468"/>
    </source>
</evidence>
<feature type="compositionally biased region" description="Low complexity" evidence="9">
    <location>
        <begin position="341"/>
        <end position="351"/>
    </location>
</feature>
<keyword evidence="13" id="KW-0282">Flagellum</keyword>